<gene>
    <name evidence="13" type="ORF">GSI_13917</name>
</gene>
<evidence type="ECO:0000256" key="1">
    <source>
        <dbReference type="ARBA" id="ARBA00004123"/>
    </source>
</evidence>
<evidence type="ECO:0000256" key="10">
    <source>
        <dbReference type="SAM" id="MobiDB-lite"/>
    </source>
</evidence>
<feature type="domain" description="N-acetyltransferase ESCO acetyl-transferase" evidence="12">
    <location>
        <begin position="309"/>
        <end position="371"/>
    </location>
</feature>
<keyword evidence="3" id="KW-0808">Transferase</keyword>
<dbReference type="EMBL" id="AYKW01000067">
    <property type="protein sequence ID" value="PIL24164.1"/>
    <property type="molecule type" value="Genomic_DNA"/>
</dbReference>
<protein>
    <recommendedName>
        <fullName evidence="15">N-acetyltransferase ECO1</fullName>
    </recommendedName>
</protein>
<feature type="compositionally biased region" description="Low complexity" evidence="10">
    <location>
        <begin position="18"/>
        <end position="33"/>
    </location>
</feature>
<evidence type="ECO:0000256" key="6">
    <source>
        <dbReference type="ARBA" id="ARBA00022833"/>
    </source>
</evidence>
<feature type="region of interest" description="Disordered" evidence="10">
    <location>
        <begin position="1"/>
        <end position="79"/>
    </location>
</feature>
<dbReference type="Pfam" id="PF13880">
    <property type="entry name" value="Acetyltransf_13"/>
    <property type="match status" value="1"/>
</dbReference>
<sequence>MSADLRRTYSTRSANAKPLLPSSPTSELTSPPSNKRKRPFADRPTEQNTPSKKPRRALNGDSKPSKASKTKDKQPKLTQLHFSLDTPVLRTCPLCDLSYTRGAPDDESLHKAHCARVQRGLEWGKEETREEANGGVEELHSNIKLRNGLRGRIICFRAEIGGKIGTKLSVLLETIRLALSSPALSKAVLHKSKIYVFLASAPGGPAPQREKIVGCVVAQRISSAMAIAHPSEVSAAAFPSVQSTPSSSQSAPQSGISSPTPSSALDPASRASSTAGAGAVPAAISSTPALALLPVDDSTNLYVHPTLLPTSMGVPRLFVSSEHRRLGIASRLLSVAAATFIHGCPLNPARGHIAFTQPTGAGKAVLEAWGKGGVRIYEEEANI</sequence>
<keyword evidence="9" id="KW-0012">Acyltransferase</keyword>
<dbReference type="STRING" id="1077348.A0A2G8RRM1"/>
<evidence type="ECO:0000313" key="13">
    <source>
        <dbReference type="EMBL" id="PIL24164.1"/>
    </source>
</evidence>
<evidence type="ECO:0000313" key="14">
    <source>
        <dbReference type="Proteomes" id="UP000230002"/>
    </source>
</evidence>
<comment type="caution">
    <text evidence="13">The sequence shown here is derived from an EMBL/GenBank/DDBJ whole genome shotgun (WGS) entry which is preliminary data.</text>
</comment>
<dbReference type="InterPro" id="IPR028009">
    <property type="entry name" value="ESCO_Acetyltransf_dom"/>
</dbReference>
<proteinExistence type="inferred from homology"/>
<keyword evidence="4" id="KW-0479">Metal-binding</keyword>
<dbReference type="AlphaFoldDB" id="A0A2G8RRM1"/>
<dbReference type="GO" id="GO:0005634">
    <property type="term" value="C:nucleus"/>
    <property type="evidence" value="ECO:0007669"/>
    <property type="project" value="UniProtKB-SubCell"/>
</dbReference>
<feature type="region of interest" description="Disordered" evidence="10">
    <location>
        <begin position="239"/>
        <end position="273"/>
    </location>
</feature>
<keyword evidence="8" id="KW-0131">Cell cycle</keyword>
<evidence type="ECO:0000256" key="2">
    <source>
        <dbReference type="ARBA" id="ARBA00005816"/>
    </source>
</evidence>
<evidence type="ECO:0000256" key="9">
    <source>
        <dbReference type="ARBA" id="ARBA00023315"/>
    </source>
</evidence>
<dbReference type="Proteomes" id="UP000230002">
    <property type="component" value="Unassembled WGS sequence"/>
</dbReference>
<comment type="subcellular location">
    <subcellularLocation>
        <location evidence="1">Nucleus</location>
    </subcellularLocation>
</comment>
<keyword evidence="14" id="KW-1185">Reference proteome</keyword>
<name>A0A2G8RRM1_9APHY</name>
<dbReference type="Pfam" id="PF13878">
    <property type="entry name" value="zf-C2H2_3"/>
    <property type="match status" value="1"/>
</dbReference>
<evidence type="ECO:0000256" key="5">
    <source>
        <dbReference type="ARBA" id="ARBA00022771"/>
    </source>
</evidence>
<accession>A0A2G8RRM1</accession>
<dbReference type="InterPro" id="IPR028005">
    <property type="entry name" value="AcTrfase_ESCO_Znf_dom"/>
</dbReference>
<feature type="compositionally biased region" description="Low complexity" evidence="10">
    <location>
        <begin position="239"/>
        <end position="259"/>
    </location>
</feature>
<evidence type="ECO:0000256" key="3">
    <source>
        <dbReference type="ARBA" id="ARBA00022679"/>
    </source>
</evidence>
<evidence type="ECO:0008006" key="15">
    <source>
        <dbReference type="Google" id="ProtNLM"/>
    </source>
</evidence>
<evidence type="ECO:0000256" key="7">
    <source>
        <dbReference type="ARBA" id="ARBA00023242"/>
    </source>
</evidence>
<dbReference type="PANTHER" id="PTHR45884:SF2">
    <property type="entry name" value="N-ACETYLTRANSFERASE ECO"/>
    <property type="match status" value="1"/>
</dbReference>
<keyword evidence="5" id="KW-0863">Zinc-finger</keyword>
<dbReference type="GO" id="GO:0061733">
    <property type="term" value="F:protein-lysine-acetyltransferase activity"/>
    <property type="evidence" value="ECO:0007669"/>
    <property type="project" value="TreeGrafter"/>
</dbReference>
<keyword evidence="7" id="KW-0539">Nucleus</keyword>
<organism evidence="13 14">
    <name type="scientific">Ganoderma sinense ZZ0214-1</name>
    <dbReference type="NCBI Taxonomy" id="1077348"/>
    <lineage>
        <taxon>Eukaryota</taxon>
        <taxon>Fungi</taxon>
        <taxon>Dikarya</taxon>
        <taxon>Basidiomycota</taxon>
        <taxon>Agaricomycotina</taxon>
        <taxon>Agaricomycetes</taxon>
        <taxon>Polyporales</taxon>
        <taxon>Polyporaceae</taxon>
        <taxon>Ganoderma</taxon>
    </lineage>
</organism>
<evidence type="ECO:0000259" key="12">
    <source>
        <dbReference type="Pfam" id="PF13880"/>
    </source>
</evidence>
<keyword evidence="6" id="KW-0862">Zinc</keyword>
<comment type="similarity">
    <text evidence="2">Belongs to the acetyltransferase family. ECO subfamily.</text>
</comment>
<reference evidence="13 14" key="1">
    <citation type="journal article" date="2015" name="Sci. Rep.">
        <title>Chromosome-level genome map provides insights into diverse defense mechanisms in the medicinal fungus Ganoderma sinense.</title>
        <authorList>
            <person name="Zhu Y."/>
            <person name="Xu J."/>
            <person name="Sun C."/>
            <person name="Zhou S."/>
            <person name="Xu H."/>
            <person name="Nelson D.R."/>
            <person name="Qian J."/>
            <person name="Song J."/>
            <person name="Luo H."/>
            <person name="Xiang L."/>
            <person name="Li Y."/>
            <person name="Xu Z."/>
            <person name="Ji A."/>
            <person name="Wang L."/>
            <person name="Lu S."/>
            <person name="Hayward A."/>
            <person name="Sun W."/>
            <person name="Li X."/>
            <person name="Schwartz D.C."/>
            <person name="Wang Y."/>
            <person name="Chen S."/>
        </authorList>
    </citation>
    <scope>NUCLEOTIDE SEQUENCE [LARGE SCALE GENOMIC DNA]</scope>
    <source>
        <strain evidence="13 14">ZZ0214-1</strain>
    </source>
</reference>
<dbReference type="PANTHER" id="PTHR45884">
    <property type="entry name" value="N-ACETYLTRANSFERASE ECO"/>
    <property type="match status" value="1"/>
</dbReference>
<evidence type="ECO:0000259" key="11">
    <source>
        <dbReference type="Pfam" id="PF13878"/>
    </source>
</evidence>
<dbReference type="GO" id="GO:0007064">
    <property type="term" value="P:mitotic sister chromatid cohesion"/>
    <property type="evidence" value="ECO:0007669"/>
    <property type="project" value="TreeGrafter"/>
</dbReference>
<evidence type="ECO:0000256" key="4">
    <source>
        <dbReference type="ARBA" id="ARBA00022723"/>
    </source>
</evidence>
<dbReference type="GO" id="GO:0008270">
    <property type="term" value="F:zinc ion binding"/>
    <property type="evidence" value="ECO:0007669"/>
    <property type="project" value="UniProtKB-KW"/>
</dbReference>
<feature type="domain" description="N-acetyltransferase ESCO zinc-finger" evidence="11">
    <location>
        <begin position="79"/>
        <end position="116"/>
    </location>
</feature>
<evidence type="ECO:0000256" key="8">
    <source>
        <dbReference type="ARBA" id="ARBA00023306"/>
    </source>
</evidence>
<dbReference type="GO" id="GO:0000785">
    <property type="term" value="C:chromatin"/>
    <property type="evidence" value="ECO:0007669"/>
    <property type="project" value="TreeGrafter"/>
</dbReference>
<dbReference type="OrthoDB" id="428854at2759"/>